<dbReference type="Gene3D" id="3.30.160.670">
    <property type="match status" value="1"/>
</dbReference>
<feature type="domain" description="DUF4136" evidence="2">
    <location>
        <begin position="43"/>
        <end position="222"/>
    </location>
</feature>
<dbReference type="Pfam" id="PF13590">
    <property type="entry name" value="DUF4136"/>
    <property type="match status" value="1"/>
</dbReference>
<dbReference type="EMBL" id="CP003346">
    <property type="protein sequence ID" value="AGA79681.1"/>
    <property type="molecule type" value="Genomic_DNA"/>
</dbReference>
<name>L0G3V4_ECHVK</name>
<sequence>MFQIKLMMRIKPLLYFGSLLMISSCTPQGADYVEDLDVALTFQDPDVNFDNYGSYHLPDSVVFISNDNTAALESDMEDFILSEVDQHFRSIGWDRNTDPVSDGSDVVLMVSAVNTLDVQFVSWWDYWGWWPGWGWYPYPADGWYPYYPGGCCYFGGVYSYREGTVIIEMVDPKDIETVSDGEPDRLPVLWAGGLNGVLQGDETNIQNRIARGMDQIFTDSPYLNK</sequence>
<dbReference type="InterPro" id="IPR025411">
    <property type="entry name" value="DUF4136"/>
</dbReference>
<evidence type="ECO:0000313" key="3">
    <source>
        <dbReference type="EMBL" id="AGA79681.1"/>
    </source>
</evidence>
<dbReference type="HOGENOM" id="CLU_110587_0_0_10"/>
<feature type="signal peptide" evidence="1">
    <location>
        <begin position="1"/>
        <end position="29"/>
    </location>
</feature>
<dbReference type="STRING" id="926556.Echvi_3465"/>
<feature type="chain" id="PRO_5003942273" description="DUF4136 domain-containing protein" evidence="1">
    <location>
        <begin position="30"/>
        <end position="225"/>
    </location>
</feature>
<dbReference type="KEGG" id="evi:Echvi_3465"/>
<dbReference type="PROSITE" id="PS51257">
    <property type="entry name" value="PROKAR_LIPOPROTEIN"/>
    <property type="match status" value="1"/>
</dbReference>
<evidence type="ECO:0000313" key="4">
    <source>
        <dbReference type="Proteomes" id="UP000010796"/>
    </source>
</evidence>
<reference evidence="4" key="1">
    <citation type="submission" date="2012-02" db="EMBL/GenBank/DDBJ databases">
        <title>The complete genome of Echinicola vietnamensis DSM 17526.</title>
        <authorList>
            <person name="Lucas S."/>
            <person name="Copeland A."/>
            <person name="Lapidus A."/>
            <person name="Glavina del Rio T."/>
            <person name="Dalin E."/>
            <person name="Tice H."/>
            <person name="Bruce D."/>
            <person name="Goodwin L."/>
            <person name="Pitluck S."/>
            <person name="Peters L."/>
            <person name="Ovchinnikova G."/>
            <person name="Teshima H."/>
            <person name="Kyrpides N."/>
            <person name="Mavromatis K."/>
            <person name="Ivanova N."/>
            <person name="Brettin T."/>
            <person name="Detter J.C."/>
            <person name="Han C."/>
            <person name="Larimer F."/>
            <person name="Land M."/>
            <person name="Hauser L."/>
            <person name="Markowitz V."/>
            <person name="Cheng J.-F."/>
            <person name="Hugenholtz P."/>
            <person name="Woyke T."/>
            <person name="Wu D."/>
            <person name="Brambilla E."/>
            <person name="Klenk H.-P."/>
            <person name="Eisen J.A."/>
        </authorList>
    </citation>
    <scope>NUCLEOTIDE SEQUENCE [LARGE SCALE GENOMIC DNA]</scope>
    <source>
        <strain evidence="4">DSM 17526 / LMG 23754 / KMM 6221</strain>
    </source>
</reference>
<dbReference type="Proteomes" id="UP000010796">
    <property type="component" value="Chromosome"/>
</dbReference>
<keyword evidence="4" id="KW-1185">Reference proteome</keyword>
<dbReference type="AlphaFoldDB" id="L0G3V4"/>
<evidence type="ECO:0000256" key="1">
    <source>
        <dbReference type="SAM" id="SignalP"/>
    </source>
</evidence>
<keyword evidence="1" id="KW-0732">Signal</keyword>
<organism evidence="3 4">
    <name type="scientific">Echinicola vietnamensis (strain DSM 17526 / LMG 23754 / KMM 6221)</name>
    <dbReference type="NCBI Taxonomy" id="926556"/>
    <lineage>
        <taxon>Bacteria</taxon>
        <taxon>Pseudomonadati</taxon>
        <taxon>Bacteroidota</taxon>
        <taxon>Cytophagia</taxon>
        <taxon>Cytophagales</taxon>
        <taxon>Cyclobacteriaceae</taxon>
        <taxon>Echinicola</taxon>
    </lineage>
</organism>
<protein>
    <recommendedName>
        <fullName evidence="2">DUF4136 domain-containing protein</fullName>
    </recommendedName>
</protein>
<accession>L0G3V4</accession>
<proteinExistence type="predicted"/>
<evidence type="ECO:0000259" key="2">
    <source>
        <dbReference type="Pfam" id="PF13590"/>
    </source>
</evidence>
<gene>
    <name evidence="3" type="ordered locus">Echvi_3465</name>
</gene>
<dbReference type="eggNOG" id="ENOG50310HJ">
    <property type="taxonomic scope" value="Bacteria"/>
</dbReference>